<dbReference type="Proteomes" id="UP000000763">
    <property type="component" value="Chromosome 6"/>
</dbReference>
<evidence type="ECO:0000313" key="2">
    <source>
        <dbReference type="Proteomes" id="UP000000763"/>
    </source>
</evidence>
<protein>
    <submittedName>
        <fullName evidence="1">Uncharacterized protein</fullName>
    </submittedName>
</protein>
<proteinExistence type="predicted"/>
<dbReference type="AlphaFoldDB" id="Q5VQB3"/>
<dbReference type="EMBL" id="AP003456">
    <property type="protein sequence ID" value="BAD68362.1"/>
    <property type="molecule type" value="Genomic_DNA"/>
</dbReference>
<sequence length="76" mass="8382">MPFAAITTCLDRGTELGHSRESAFHLLACFTPALLASRDCFTASVRSLRSLISDDAGKDYDAGHAHGRHRLYLFRS</sequence>
<organism evidence="1 2">
    <name type="scientific">Oryza sativa subsp. japonica</name>
    <name type="common">Rice</name>
    <dbReference type="NCBI Taxonomy" id="39947"/>
    <lineage>
        <taxon>Eukaryota</taxon>
        <taxon>Viridiplantae</taxon>
        <taxon>Streptophyta</taxon>
        <taxon>Embryophyta</taxon>
        <taxon>Tracheophyta</taxon>
        <taxon>Spermatophyta</taxon>
        <taxon>Magnoliopsida</taxon>
        <taxon>Liliopsida</taxon>
        <taxon>Poales</taxon>
        <taxon>Poaceae</taxon>
        <taxon>BOP clade</taxon>
        <taxon>Oryzoideae</taxon>
        <taxon>Oryzeae</taxon>
        <taxon>Oryzinae</taxon>
        <taxon>Oryza</taxon>
        <taxon>Oryza sativa</taxon>
    </lineage>
</organism>
<accession>Q5VQB3</accession>
<name>Q5VQB3_ORYSJ</name>
<evidence type="ECO:0000313" key="1">
    <source>
        <dbReference type="EMBL" id="BAD68362.1"/>
    </source>
</evidence>
<reference evidence="2" key="1">
    <citation type="journal article" date="2005" name="Nature">
        <title>The map-based sequence of the rice genome.</title>
        <authorList>
            <consortium name="International rice genome sequencing project (IRGSP)"/>
            <person name="Matsumoto T."/>
            <person name="Wu J."/>
            <person name="Kanamori H."/>
            <person name="Katayose Y."/>
            <person name="Fujisawa M."/>
            <person name="Namiki N."/>
            <person name="Mizuno H."/>
            <person name="Yamamoto K."/>
            <person name="Antonio B.A."/>
            <person name="Baba T."/>
            <person name="Sakata K."/>
            <person name="Nagamura Y."/>
            <person name="Aoki H."/>
            <person name="Arikawa K."/>
            <person name="Arita K."/>
            <person name="Bito T."/>
            <person name="Chiden Y."/>
            <person name="Fujitsuka N."/>
            <person name="Fukunaka R."/>
            <person name="Hamada M."/>
            <person name="Harada C."/>
            <person name="Hayashi A."/>
            <person name="Hijishita S."/>
            <person name="Honda M."/>
            <person name="Hosokawa S."/>
            <person name="Ichikawa Y."/>
            <person name="Idonuma A."/>
            <person name="Iijima M."/>
            <person name="Ikeda M."/>
            <person name="Ikeno M."/>
            <person name="Ito K."/>
            <person name="Ito S."/>
            <person name="Ito T."/>
            <person name="Ito Y."/>
            <person name="Ito Y."/>
            <person name="Iwabuchi A."/>
            <person name="Kamiya K."/>
            <person name="Karasawa W."/>
            <person name="Kurita K."/>
            <person name="Katagiri S."/>
            <person name="Kikuta A."/>
            <person name="Kobayashi H."/>
            <person name="Kobayashi N."/>
            <person name="Machita K."/>
            <person name="Maehara T."/>
            <person name="Masukawa M."/>
            <person name="Mizubayashi T."/>
            <person name="Mukai Y."/>
            <person name="Nagasaki H."/>
            <person name="Nagata Y."/>
            <person name="Naito S."/>
            <person name="Nakashima M."/>
            <person name="Nakama Y."/>
            <person name="Nakamichi Y."/>
            <person name="Nakamura M."/>
            <person name="Meguro A."/>
            <person name="Negishi M."/>
            <person name="Ohta I."/>
            <person name="Ohta T."/>
            <person name="Okamoto M."/>
            <person name="Ono N."/>
            <person name="Saji S."/>
            <person name="Sakaguchi M."/>
            <person name="Sakai K."/>
            <person name="Shibata M."/>
            <person name="Shimokawa T."/>
            <person name="Song J."/>
            <person name="Takazaki Y."/>
            <person name="Terasawa K."/>
            <person name="Tsugane M."/>
            <person name="Tsuji K."/>
            <person name="Ueda S."/>
            <person name="Waki K."/>
            <person name="Yamagata H."/>
            <person name="Yamamoto M."/>
            <person name="Yamamoto S."/>
            <person name="Yamane H."/>
            <person name="Yoshiki S."/>
            <person name="Yoshihara R."/>
            <person name="Yukawa K."/>
            <person name="Zhong H."/>
            <person name="Yano M."/>
            <person name="Yuan Q."/>
            <person name="Ouyang S."/>
            <person name="Liu J."/>
            <person name="Jones K.M."/>
            <person name="Gansberger K."/>
            <person name="Moffat K."/>
            <person name="Hill J."/>
            <person name="Bera J."/>
            <person name="Fadrosh D."/>
            <person name="Jin S."/>
            <person name="Johri S."/>
            <person name="Kim M."/>
            <person name="Overton L."/>
            <person name="Reardon M."/>
            <person name="Tsitrin T."/>
            <person name="Vuong H."/>
            <person name="Weaver B."/>
            <person name="Ciecko A."/>
            <person name="Tallon L."/>
            <person name="Jackson J."/>
            <person name="Pai G."/>
            <person name="Aken S.V."/>
            <person name="Utterback T."/>
            <person name="Reidmuller S."/>
            <person name="Feldblyum T."/>
            <person name="Hsiao J."/>
            <person name="Zismann V."/>
            <person name="Iobst S."/>
            <person name="de Vazeille A.R."/>
            <person name="Buell C.R."/>
            <person name="Ying K."/>
            <person name="Li Y."/>
            <person name="Lu T."/>
            <person name="Huang Y."/>
            <person name="Zhao Q."/>
            <person name="Feng Q."/>
            <person name="Zhang L."/>
            <person name="Zhu J."/>
            <person name="Weng Q."/>
            <person name="Mu J."/>
            <person name="Lu Y."/>
            <person name="Fan D."/>
            <person name="Liu Y."/>
            <person name="Guan J."/>
            <person name="Zhang Y."/>
            <person name="Yu S."/>
            <person name="Liu X."/>
            <person name="Zhang Y."/>
            <person name="Hong G."/>
            <person name="Han B."/>
            <person name="Choisne N."/>
            <person name="Demange N."/>
            <person name="Orjeda G."/>
            <person name="Samain S."/>
            <person name="Cattolico L."/>
            <person name="Pelletier E."/>
            <person name="Couloux A."/>
            <person name="Segurens B."/>
            <person name="Wincker P."/>
            <person name="D'Hont A."/>
            <person name="Scarpelli C."/>
            <person name="Weissenbach J."/>
            <person name="Salanoubat M."/>
            <person name="Quetier F."/>
            <person name="Yu Y."/>
            <person name="Kim H.R."/>
            <person name="Rambo T."/>
            <person name="Currie J."/>
            <person name="Collura K."/>
            <person name="Luo M."/>
            <person name="Yang T."/>
            <person name="Ammiraju J.S.S."/>
            <person name="Engler F."/>
            <person name="Soderlund C."/>
            <person name="Wing R.A."/>
            <person name="Palmer L.E."/>
            <person name="de la Bastide M."/>
            <person name="Spiegel L."/>
            <person name="Nascimento L."/>
            <person name="Zutavern T."/>
            <person name="O'Shaughnessy A."/>
            <person name="Dike S."/>
            <person name="Dedhia N."/>
            <person name="Preston R."/>
            <person name="Balija V."/>
            <person name="McCombie W.R."/>
            <person name="Chow T."/>
            <person name="Chen H."/>
            <person name="Chung M."/>
            <person name="Chen C."/>
            <person name="Shaw J."/>
            <person name="Wu H."/>
            <person name="Hsiao K."/>
            <person name="Chao Y."/>
            <person name="Chu M."/>
            <person name="Cheng C."/>
            <person name="Hour A."/>
            <person name="Lee P."/>
            <person name="Lin S."/>
            <person name="Lin Y."/>
            <person name="Liou J."/>
            <person name="Liu S."/>
            <person name="Hsing Y."/>
            <person name="Raghuvanshi S."/>
            <person name="Mohanty A."/>
            <person name="Bharti A.K."/>
            <person name="Gaur A."/>
            <person name="Gupta V."/>
            <person name="Kumar D."/>
            <person name="Ravi V."/>
            <person name="Vij S."/>
            <person name="Kapur A."/>
            <person name="Khurana P."/>
            <person name="Khurana P."/>
            <person name="Khurana J.P."/>
            <person name="Tyagi A.K."/>
            <person name="Gaikwad K."/>
            <person name="Singh A."/>
            <person name="Dalal V."/>
            <person name="Srivastava S."/>
            <person name="Dixit A."/>
            <person name="Pal A.K."/>
            <person name="Ghazi I.A."/>
            <person name="Yadav M."/>
            <person name="Pandit A."/>
            <person name="Bhargava A."/>
            <person name="Sureshbabu K."/>
            <person name="Batra K."/>
            <person name="Sharma T.R."/>
            <person name="Mohapatra T."/>
            <person name="Singh N.K."/>
            <person name="Messing J."/>
            <person name="Nelson A.B."/>
            <person name="Fuks G."/>
            <person name="Kavchok S."/>
            <person name="Keizer G."/>
            <person name="Linton E."/>
            <person name="Llaca V."/>
            <person name="Song R."/>
            <person name="Tanyolac B."/>
            <person name="Young S."/>
            <person name="Ho-Il K."/>
            <person name="Hahn J.H."/>
            <person name="Sangsakoo G."/>
            <person name="Vanavichit A."/>
            <person name="de Mattos Luiz.A.T."/>
            <person name="Zimmer P.D."/>
            <person name="Malone G."/>
            <person name="Dellagostin O."/>
            <person name="de Oliveira A.C."/>
            <person name="Bevan M."/>
            <person name="Bancroft I."/>
            <person name="Minx P."/>
            <person name="Cordum H."/>
            <person name="Wilson R."/>
            <person name="Cheng Z."/>
            <person name="Jin W."/>
            <person name="Jiang J."/>
            <person name="Leong S.A."/>
            <person name="Iwama H."/>
            <person name="Gojobori T."/>
            <person name="Itoh T."/>
            <person name="Niimura Y."/>
            <person name="Fujii Y."/>
            <person name="Habara T."/>
            <person name="Sakai H."/>
            <person name="Sato Y."/>
            <person name="Wilson G."/>
            <person name="Kumar K."/>
            <person name="McCouch S."/>
            <person name="Juretic N."/>
            <person name="Hoen D."/>
            <person name="Wright S."/>
            <person name="Bruskiewich R."/>
            <person name="Bureau T."/>
            <person name="Miyao A."/>
            <person name="Hirochika H."/>
            <person name="Nishikawa T."/>
            <person name="Kadowaki K."/>
            <person name="Sugiura M."/>
            <person name="Burr B."/>
            <person name="Sasaki T."/>
        </authorList>
    </citation>
    <scope>NUCLEOTIDE SEQUENCE [LARGE SCALE GENOMIC DNA]</scope>
    <source>
        <strain evidence="2">cv. Nipponbare</strain>
    </source>
</reference>
<gene>
    <name evidence="1" type="primary">P0542E10.37</name>
</gene>
<reference evidence="2" key="2">
    <citation type="journal article" date="2008" name="Nucleic Acids Res.">
        <title>The rice annotation project database (RAP-DB): 2008 update.</title>
        <authorList>
            <consortium name="The rice annotation project (RAP)"/>
        </authorList>
    </citation>
    <scope>GENOME REANNOTATION</scope>
    <source>
        <strain evidence="2">cv. Nipponbare</strain>
    </source>
</reference>